<evidence type="ECO:0000259" key="4">
    <source>
        <dbReference type="PROSITE" id="PS51898"/>
    </source>
</evidence>
<feature type="domain" description="Core-binding (CB)" evidence="5">
    <location>
        <begin position="9"/>
        <end position="91"/>
    </location>
</feature>
<dbReference type="InterPro" id="IPR044068">
    <property type="entry name" value="CB"/>
</dbReference>
<sequence length="272" mass="30200">MSTAVITTPGLIQFLNTLRNHMKLCGYSSGTVKAYLGQVQSFISFNRPTNLRDITGQAIQSYLNQLVDSGLSRSTIDQATKAMEILYYELFGKQLNLSGFKRPRKKRPAPIVLTSNEVCQIACHAKTSRNRLMIELAYSAGLRVSELVEVKVGHLDLDRLMLHVPGFDKNKRTTFFSKHLKESLIKQAGAKNTSQYLFPSERGGTLTTRAVAKFFKKALIASGLKKLATPHSLRQSFVNLMLNQDTDPVALQNTLDLRALNSLPSPNSKKAA</sequence>
<evidence type="ECO:0000256" key="1">
    <source>
        <dbReference type="ARBA" id="ARBA00022908"/>
    </source>
</evidence>
<dbReference type="InterPro" id="IPR004107">
    <property type="entry name" value="Integrase_SAM-like_N"/>
</dbReference>
<gene>
    <name evidence="6" type="ORF">METZ01_LOCUS88543</name>
</gene>
<dbReference type="InterPro" id="IPR050090">
    <property type="entry name" value="Tyrosine_recombinase_XerCD"/>
</dbReference>
<dbReference type="InterPro" id="IPR013762">
    <property type="entry name" value="Integrase-like_cat_sf"/>
</dbReference>
<feature type="domain" description="Tyr recombinase" evidence="4">
    <location>
        <begin position="108"/>
        <end position="272"/>
    </location>
</feature>
<reference evidence="6" key="1">
    <citation type="submission" date="2018-05" db="EMBL/GenBank/DDBJ databases">
        <authorList>
            <person name="Lanie J.A."/>
            <person name="Ng W.-L."/>
            <person name="Kazmierczak K.M."/>
            <person name="Andrzejewski T.M."/>
            <person name="Davidsen T.M."/>
            <person name="Wayne K.J."/>
            <person name="Tettelin H."/>
            <person name="Glass J.I."/>
            <person name="Rusch D."/>
            <person name="Podicherti R."/>
            <person name="Tsui H.-C.T."/>
            <person name="Winkler M.E."/>
        </authorList>
    </citation>
    <scope>NUCLEOTIDE SEQUENCE</scope>
</reference>
<evidence type="ECO:0000259" key="5">
    <source>
        <dbReference type="PROSITE" id="PS51900"/>
    </source>
</evidence>
<dbReference type="InterPro" id="IPR011010">
    <property type="entry name" value="DNA_brk_join_enz"/>
</dbReference>
<evidence type="ECO:0000313" key="6">
    <source>
        <dbReference type="EMBL" id="SVA35689.1"/>
    </source>
</evidence>
<dbReference type="GO" id="GO:0003677">
    <property type="term" value="F:DNA binding"/>
    <property type="evidence" value="ECO:0007669"/>
    <property type="project" value="UniProtKB-KW"/>
</dbReference>
<dbReference type="AlphaFoldDB" id="A0A381V5N7"/>
<protein>
    <recommendedName>
        <fullName evidence="7">Tyr recombinase domain-containing protein</fullName>
    </recommendedName>
</protein>
<dbReference type="PANTHER" id="PTHR30349">
    <property type="entry name" value="PHAGE INTEGRASE-RELATED"/>
    <property type="match status" value="1"/>
</dbReference>
<dbReference type="GO" id="GO:0015074">
    <property type="term" value="P:DNA integration"/>
    <property type="evidence" value="ECO:0007669"/>
    <property type="project" value="UniProtKB-KW"/>
</dbReference>
<keyword evidence="1" id="KW-0229">DNA integration</keyword>
<dbReference type="Gene3D" id="1.10.443.10">
    <property type="entry name" value="Intergrase catalytic core"/>
    <property type="match status" value="1"/>
</dbReference>
<accession>A0A381V5N7</accession>
<dbReference type="SUPFAM" id="SSF56349">
    <property type="entry name" value="DNA breaking-rejoining enzymes"/>
    <property type="match status" value="1"/>
</dbReference>
<dbReference type="InterPro" id="IPR010998">
    <property type="entry name" value="Integrase_recombinase_N"/>
</dbReference>
<dbReference type="PROSITE" id="PS51898">
    <property type="entry name" value="TYR_RECOMBINASE"/>
    <property type="match status" value="1"/>
</dbReference>
<dbReference type="PROSITE" id="PS51900">
    <property type="entry name" value="CB"/>
    <property type="match status" value="1"/>
</dbReference>
<proteinExistence type="predicted"/>
<organism evidence="6">
    <name type="scientific">marine metagenome</name>
    <dbReference type="NCBI Taxonomy" id="408172"/>
    <lineage>
        <taxon>unclassified sequences</taxon>
        <taxon>metagenomes</taxon>
        <taxon>ecological metagenomes</taxon>
    </lineage>
</organism>
<dbReference type="GO" id="GO:0006310">
    <property type="term" value="P:DNA recombination"/>
    <property type="evidence" value="ECO:0007669"/>
    <property type="project" value="UniProtKB-KW"/>
</dbReference>
<evidence type="ECO:0000256" key="3">
    <source>
        <dbReference type="ARBA" id="ARBA00023172"/>
    </source>
</evidence>
<dbReference type="Pfam" id="PF00589">
    <property type="entry name" value="Phage_integrase"/>
    <property type="match status" value="1"/>
</dbReference>
<evidence type="ECO:0000256" key="2">
    <source>
        <dbReference type="ARBA" id="ARBA00023125"/>
    </source>
</evidence>
<name>A0A381V5N7_9ZZZZ</name>
<dbReference type="EMBL" id="UINC01007923">
    <property type="protein sequence ID" value="SVA35689.1"/>
    <property type="molecule type" value="Genomic_DNA"/>
</dbReference>
<dbReference type="Gene3D" id="1.10.150.130">
    <property type="match status" value="1"/>
</dbReference>
<dbReference type="Pfam" id="PF13495">
    <property type="entry name" value="Phage_int_SAM_4"/>
    <property type="match status" value="1"/>
</dbReference>
<keyword evidence="2" id="KW-0238">DNA-binding</keyword>
<keyword evidence="3" id="KW-0233">DNA recombination</keyword>
<dbReference type="InterPro" id="IPR002104">
    <property type="entry name" value="Integrase_catalytic"/>
</dbReference>
<dbReference type="PANTHER" id="PTHR30349:SF41">
    <property type="entry name" value="INTEGRASE_RECOMBINASE PROTEIN MJ0367-RELATED"/>
    <property type="match status" value="1"/>
</dbReference>
<evidence type="ECO:0008006" key="7">
    <source>
        <dbReference type="Google" id="ProtNLM"/>
    </source>
</evidence>